<keyword evidence="1" id="KW-0677">Repeat</keyword>
<keyword evidence="3 4" id="KW-0040">ANK repeat</keyword>
<dbReference type="InterPro" id="IPR036770">
    <property type="entry name" value="Ankyrin_rpt-contain_sf"/>
</dbReference>
<sequence length="1223" mass="136755">MSLFYSCAFFQLSIEWRSLNSSGEYIRFGSVRSSIMKFGKTFLLHQVPEWQKCYLNYKSLKRQIKVIYNREIQLLAKDPSANVLNDPSVKASLASFFFDLDRNIEKVDDFYNKRYAEYERRLKRITSSLPSSKSSSLPISFDDDEEREEIIGVLLELRNCFRNLKWYGELNKRAFGKILKKLDKKTGTHRQESYLAARVYPLDFCNEQDSIRCLVTINEYLTRMNKPENGTVSESTDVLAVPSSPSASSLSSVSDVSVSSSLPPPSSVFVATTNGNNGKLDSSSPTDPYSDAIKSNDKDALDKALIKECLSPVLAPLRLLLSLLNRATLCLSRDCIDYLLEIIPVLSDSSDISGRNFIHHHVIALGKQYVKDLEQKNSVSIPVPSQSPSEFSYRLLSTFGPDGANSNDFSQGLLYIFEHLPPHLKFAILQKDNYKRTPLHYAAQYGLKEVARIILQFMKQWTLYDETVSLDDPVRWGDYENLTPLHLAVLGSHSRTTEVLIDAMDRDKVTLSSPELLHIATRLDCPKIIELLIRCKGVDIDYCERETNETALYIASKLNLVSSVEFILSKNANTEIAEATFGWTPVFVAAAEGFLEIETLLLKHGARYDFFDNSGWTPREHAALRGHMNLVPLLTPPDYDPYSLLDSSSISPKVSPKMSPYNMKELANSIDRLTDYNKESDNHHDSVVRQLREKRANVQRNSSPPIESYGHKSLKPNQALVLVTLGTTDIRDTEVSLDLRKVPISKLHSTELDSALSLSIHTADPRQPAVVVDLPLDDTHGSATDPITFKCEEGTNPLDTIIYFDIVPTYQYGPDSYSKTQRVLGRAVAILRNVYTSVGELKKSLVNSAKIPILESSTLEVLGTVKFEIMLVTSFQHPNMTSSHSGVYWKSLVTPRVIGHRGMGMNSPGRKSLQLGENTMEAFIAAASLGASYVEFDVQLTKDNVPVVYHDFLVAESGIDVPMHALTLEQFLGLSQNNRHKSKKSVDDSFILKSSYHRGEEKPDTSSSEERMRHTKTWKLKQYKGNSRGSSIASSFVTLAELFKKVPSTVGFNIEVKYPMLDESQMEDMGQVGPDMNHFVDTILSTVFANKGGRDVVFSSFHPDICTMLSLKQPSIPILFLTDSGCSPVADIRSCSLQNAIRFARKWNLLGIVTNATPIVECPRLASVVKASGLVCVTYGSENNEPANAKLEMAADVDAVIVDSVLAVRKELTKAEKERNKEK</sequence>
<keyword evidence="8" id="KW-1185">Reference proteome</keyword>
<reference evidence="7 8" key="1">
    <citation type="submission" date="2018-12" db="EMBL/GenBank/DDBJ databases">
        <authorList>
            <person name="Tiukova I."/>
            <person name="Dainat J."/>
        </authorList>
    </citation>
    <scope>NUCLEOTIDE SEQUENCE [LARGE SCALE GENOMIC DNA]</scope>
</reference>
<feature type="domain" description="GP-PDE" evidence="6">
    <location>
        <begin position="895"/>
        <end position="1212"/>
    </location>
</feature>
<dbReference type="InterPro" id="IPR002110">
    <property type="entry name" value="Ankyrin_rpt"/>
</dbReference>
<name>A0A448YGZ6_BRENA</name>
<dbReference type="InterPro" id="IPR004331">
    <property type="entry name" value="SPX_dom"/>
</dbReference>
<dbReference type="SMART" id="SM00248">
    <property type="entry name" value="ANK"/>
    <property type="match status" value="6"/>
</dbReference>
<dbReference type="PROSITE" id="PS50007">
    <property type="entry name" value="PIPLC_X_DOMAIN"/>
    <property type="match status" value="1"/>
</dbReference>
<keyword evidence="2" id="KW-0378">Hydrolase</keyword>
<evidence type="ECO:0000259" key="6">
    <source>
        <dbReference type="PROSITE" id="PS51704"/>
    </source>
</evidence>
<evidence type="ECO:0000256" key="2">
    <source>
        <dbReference type="ARBA" id="ARBA00022801"/>
    </source>
</evidence>
<dbReference type="CDD" id="cd14484">
    <property type="entry name" value="SPX_GDE1_like"/>
    <property type="match status" value="1"/>
</dbReference>
<dbReference type="PROSITE" id="PS51382">
    <property type="entry name" value="SPX"/>
    <property type="match status" value="1"/>
</dbReference>
<dbReference type="GO" id="GO:0046475">
    <property type="term" value="P:glycerophospholipid catabolic process"/>
    <property type="evidence" value="ECO:0007669"/>
    <property type="project" value="TreeGrafter"/>
</dbReference>
<dbReference type="InterPro" id="IPR017946">
    <property type="entry name" value="PLC-like_Pdiesterase_TIM-brl"/>
</dbReference>
<proteinExistence type="predicted"/>
<dbReference type="Gene3D" id="1.25.40.20">
    <property type="entry name" value="Ankyrin repeat-containing domain"/>
    <property type="match status" value="2"/>
</dbReference>
<dbReference type="PANTHER" id="PTHR22958:SF1">
    <property type="entry name" value="GLYCEROPHOSPHOCHOLINE PHOSPHODIESTERASE GPCPD1"/>
    <property type="match status" value="1"/>
</dbReference>
<accession>A0A448YGZ6</accession>
<evidence type="ECO:0000313" key="7">
    <source>
        <dbReference type="EMBL" id="VEU20157.1"/>
    </source>
</evidence>
<feature type="repeat" description="ANK" evidence="4">
    <location>
        <begin position="434"/>
        <end position="466"/>
    </location>
</feature>
<dbReference type="Proteomes" id="UP000290900">
    <property type="component" value="Unassembled WGS sequence"/>
</dbReference>
<dbReference type="GO" id="GO:0047389">
    <property type="term" value="F:glycerophosphocholine phosphodiesterase activity"/>
    <property type="evidence" value="ECO:0007669"/>
    <property type="project" value="TreeGrafter"/>
</dbReference>
<protein>
    <submittedName>
        <fullName evidence="7">DEKNAAC100929</fullName>
    </submittedName>
</protein>
<dbReference type="SUPFAM" id="SSF51695">
    <property type="entry name" value="PLC-like phosphodiesterases"/>
    <property type="match status" value="1"/>
</dbReference>
<dbReference type="PROSITE" id="PS50088">
    <property type="entry name" value="ANK_REPEAT"/>
    <property type="match status" value="2"/>
</dbReference>
<dbReference type="Pfam" id="PF03009">
    <property type="entry name" value="GDPD"/>
    <property type="match status" value="1"/>
</dbReference>
<dbReference type="OrthoDB" id="197419at2759"/>
<dbReference type="Gene3D" id="3.20.20.190">
    <property type="entry name" value="Phosphatidylinositol (PI) phosphodiesterase"/>
    <property type="match status" value="1"/>
</dbReference>
<dbReference type="PROSITE" id="PS51704">
    <property type="entry name" value="GP_PDE"/>
    <property type="match status" value="1"/>
</dbReference>
<dbReference type="Pfam" id="PF25329">
    <property type="entry name" value="C2_GDE1"/>
    <property type="match status" value="1"/>
</dbReference>
<evidence type="ECO:0000256" key="3">
    <source>
        <dbReference type="ARBA" id="ARBA00023043"/>
    </source>
</evidence>
<evidence type="ECO:0000259" key="5">
    <source>
        <dbReference type="PROSITE" id="PS51382"/>
    </source>
</evidence>
<dbReference type="Pfam" id="PF12796">
    <property type="entry name" value="Ank_2"/>
    <property type="match status" value="2"/>
</dbReference>
<dbReference type="InParanoid" id="A0A448YGZ6"/>
<dbReference type="PANTHER" id="PTHR22958">
    <property type="entry name" value="GLYCEROPHOSPHORYL DIESTER PHOSPHODIESTERASE"/>
    <property type="match status" value="1"/>
</dbReference>
<dbReference type="Pfam" id="PF03105">
    <property type="entry name" value="SPX"/>
    <property type="match status" value="2"/>
</dbReference>
<dbReference type="FunCoup" id="A0A448YGZ6">
    <property type="interactions" value="190"/>
</dbReference>
<dbReference type="InterPro" id="IPR051578">
    <property type="entry name" value="GDPD"/>
</dbReference>
<feature type="domain" description="SPX" evidence="5">
    <location>
        <begin position="36"/>
        <end position="196"/>
    </location>
</feature>
<evidence type="ECO:0000256" key="1">
    <source>
        <dbReference type="ARBA" id="ARBA00022737"/>
    </source>
</evidence>
<dbReference type="STRING" id="13370.A0A448YGZ6"/>
<dbReference type="SUPFAM" id="SSF48403">
    <property type="entry name" value="Ankyrin repeat"/>
    <property type="match status" value="1"/>
</dbReference>
<evidence type="ECO:0000313" key="8">
    <source>
        <dbReference type="Proteomes" id="UP000290900"/>
    </source>
</evidence>
<evidence type="ECO:0000256" key="4">
    <source>
        <dbReference type="PROSITE-ProRule" id="PRU00023"/>
    </source>
</evidence>
<dbReference type="AlphaFoldDB" id="A0A448YGZ6"/>
<dbReference type="InterPro" id="IPR030395">
    <property type="entry name" value="GP_PDE_dom"/>
</dbReference>
<dbReference type="InterPro" id="IPR057506">
    <property type="entry name" value="C2_GPCPD1"/>
</dbReference>
<dbReference type="EMBL" id="CAACVR010000002">
    <property type="protein sequence ID" value="VEU20157.1"/>
    <property type="molecule type" value="Genomic_DNA"/>
</dbReference>
<feature type="repeat" description="ANK" evidence="4">
    <location>
        <begin position="581"/>
        <end position="613"/>
    </location>
</feature>
<gene>
    <name evidence="7" type="ORF">BRENAR_LOCUS892</name>
</gene>
<organism evidence="7 8">
    <name type="scientific">Brettanomyces naardenensis</name>
    <name type="common">Yeast</name>
    <dbReference type="NCBI Taxonomy" id="13370"/>
    <lineage>
        <taxon>Eukaryota</taxon>
        <taxon>Fungi</taxon>
        <taxon>Dikarya</taxon>
        <taxon>Ascomycota</taxon>
        <taxon>Saccharomycotina</taxon>
        <taxon>Pichiomycetes</taxon>
        <taxon>Pichiales</taxon>
        <taxon>Pichiaceae</taxon>
        <taxon>Brettanomyces</taxon>
    </lineage>
</organism>